<sequence>MSADLLDDLLRRVRRLEAIHEIEQLKYRYLRACDAKDVDGFRDCFVRQGADLDYGVLGQFSDREPLVQIFNQVARQRGGDGAWIVHDVHHGHHPSIELVDDHTATGRWTLGFVTLHQTPGFYTQASMEYHDRYVIEDGRWKIQTSHAKPLTSITTPLPAGLMLGPGPSA</sequence>
<dbReference type="Gene3D" id="3.10.450.50">
    <property type="match status" value="1"/>
</dbReference>
<evidence type="ECO:0000313" key="3">
    <source>
        <dbReference type="Proteomes" id="UP000199758"/>
    </source>
</evidence>
<dbReference type="STRING" id="490188.SAMN04488068_1562"/>
<evidence type="ECO:0000313" key="2">
    <source>
        <dbReference type="EMBL" id="SHG82923.1"/>
    </source>
</evidence>
<dbReference type="SUPFAM" id="SSF54427">
    <property type="entry name" value="NTF2-like"/>
    <property type="match status" value="1"/>
</dbReference>
<dbReference type="InterPro" id="IPR037401">
    <property type="entry name" value="SnoaL-like"/>
</dbReference>
<accession>A0A1M5N1P9</accession>
<dbReference type="InterPro" id="IPR032710">
    <property type="entry name" value="NTF2-like_dom_sf"/>
</dbReference>
<dbReference type="Proteomes" id="UP000199758">
    <property type="component" value="Unassembled WGS sequence"/>
</dbReference>
<gene>
    <name evidence="2" type="ORF">SAMN04488068_1562</name>
</gene>
<protein>
    <submittedName>
        <fullName evidence="2">SnoaL-like domain-containing protein</fullName>
    </submittedName>
</protein>
<dbReference type="Pfam" id="PF13577">
    <property type="entry name" value="SnoaL_4"/>
    <property type="match status" value="1"/>
</dbReference>
<feature type="domain" description="SnoaL-like" evidence="1">
    <location>
        <begin position="14"/>
        <end position="144"/>
    </location>
</feature>
<dbReference type="RefSeq" id="WP_072896674.1">
    <property type="nucleotide sequence ID" value="NZ_FQWZ01000003.1"/>
</dbReference>
<keyword evidence="3" id="KW-1185">Reference proteome</keyword>
<reference evidence="2 3" key="1">
    <citation type="submission" date="2016-11" db="EMBL/GenBank/DDBJ databases">
        <authorList>
            <person name="Jaros S."/>
            <person name="Januszkiewicz K."/>
            <person name="Wedrychowicz H."/>
        </authorList>
    </citation>
    <scope>NUCLEOTIDE SEQUENCE [LARGE SCALE GENOMIC DNA]</scope>
    <source>
        <strain evidence="2 3">CGMCC 1.7049</strain>
    </source>
</reference>
<organism evidence="2 3">
    <name type="scientific">Hydrocarboniphaga daqingensis</name>
    <dbReference type="NCBI Taxonomy" id="490188"/>
    <lineage>
        <taxon>Bacteria</taxon>
        <taxon>Pseudomonadati</taxon>
        <taxon>Pseudomonadota</taxon>
        <taxon>Gammaproteobacteria</taxon>
        <taxon>Nevskiales</taxon>
        <taxon>Nevskiaceae</taxon>
        <taxon>Hydrocarboniphaga</taxon>
    </lineage>
</organism>
<dbReference type="OrthoDB" id="4571298at2"/>
<evidence type="ECO:0000259" key="1">
    <source>
        <dbReference type="Pfam" id="PF13577"/>
    </source>
</evidence>
<dbReference type="EMBL" id="FQWZ01000003">
    <property type="protein sequence ID" value="SHG82923.1"/>
    <property type="molecule type" value="Genomic_DNA"/>
</dbReference>
<name>A0A1M5N1P9_9GAMM</name>
<dbReference type="AlphaFoldDB" id="A0A1M5N1P9"/>
<proteinExistence type="predicted"/>